<organism evidence="1 2">
    <name type="scientific">Brevibacillus laterosporus</name>
    <name type="common">Bacillus laterosporus</name>
    <dbReference type="NCBI Taxonomy" id="1465"/>
    <lineage>
        <taxon>Bacteria</taxon>
        <taxon>Bacillati</taxon>
        <taxon>Bacillota</taxon>
        <taxon>Bacilli</taxon>
        <taxon>Bacillales</taxon>
        <taxon>Paenibacillaceae</taxon>
        <taxon>Brevibacillus</taxon>
    </lineage>
</organism>
<name>A0AAP3DLD5_BRELA</name>
<evidence type="ECO:0000313" key="2">
    <source>
        <dbReference type="Proteomes" id="UP001077662"/>
    </source>
</evidence>
<dbReference type="AlphaFoldDB" id="A0AAP3DLD5"/>
<evidence type="ECO:0000313" key="1">
    <source>
        <dbReference type="EMBL" id="MCZ0810501.1"/>
    </source>
</evidence>
<sequence>MNKSVISKLESGETKRPELKTLRSYNRSFETAL</sequence>
<protein>
    <submittedName>
        <fullName evidence="1">Uncharacterized protein</fullName>
    </submittedName>
</protein>
<accession>A0AAP3DLD5</accession>
<comment type="caution">
    <text evidence="1">The sequence shown here is derived from an EMBL/GenBank/DDBJ whole genome shotgun (WGS) entry which is preliminary data.</text>
</comment>
<proteinExistence type="predicted"/>
<reference evidence="1" key="1">
    <citation type="submission" date="2022-09" db="EMBL/GenBank/DDBJ databases">
        <title>Genome analysis and characterization of larvicidal activity of Brevibacillus strains.</title>
        <authorList>
            <person name="Patrusheva E.V."/>
            <person name="Izotova A.O."/>
            <person name="Toshchakov S.V."/>
            <person name="Sineoky S.P."/>
        </authorList>
    </citation>
    <scope>NUCLEOTIDE SEQUENCE</scope>
    <source>
        <strain evidence="1">VKPM_B-13247</strain>
    </source>
</reference>
<gene>
    <name evidence="1" type="ORF">O0554_27095</name>
</gene>
<dbReference type="RefSeq" id="WP_258435132.1">
    <property type="nucleotide sequence ID" value="NZ_JANSGW010000099.1"/>
</dbReference>
<dbReference type="Proteomes" id="UP001077662">
    <property type="component" value="Unassembled WGS sequence"/>
</dbReference>
<dbReference type="EMBL" id="JAPTNE010000099">
    <property type="protein sequence ID" value="MCZ0810501.1"/>
    <property type="molecule type" value="Genomic_DNA"/>
</dbReference>